<reference evidence="3" key="1">
    <citation type="journal article" date="2019" name="Science">
        <title>Mutation of a bHLH transcription factor allowed almond domestication.</title>
        <authorList>
            <person name="Sanchez-Perez R."/>
            <person name="Pavan S."/>
            <person name="Mazzeo R."/>
            <person name="Moldovan C."/>
            <person name="Aiese Cigliano R."/>
            <person name="Del Cueto J."/>
            <person name="Ricciardi F."/>
            <person name="Lotti C."/>
            <person name="Ricciardi L."/>
            <person name="Dicenta F."/>
            <person name="Lopez-Marques R.L."/>
            <person name="Lindberg Moller B."/>
        </authorList>
    </citation>
    <scope>NUCLEOTIDE SEQUENCE</scope>
</reference>
<dbReference type="AlphaFoldDB" id="A0A4Y1RQF3"/>
<sequence length="707" mass="79186">MKKREADERLKKHNYESLSEGLLGHLTDFNLVGEIAYFCMFCEIFRSESQTRKSIQQILPPNQNHQNPRYQFPREMASATTDPPTPSTLFAAIDMGTNSFKMLIVRAYPNGKFFTIDQFKEPVVLGRDTSTSSTTTPFTLSHHSQLLALEALKRFQNILKSYKINKTHVRCVATAAVREAVNNVGFLKCVREEVGLEIDVLPGEQEARLEYLGMLQFFPIYEKLVLGVDIGGGSTEFVIGKQGKVIFGASLKLGHVNLTQKFGNNEENVAHMREHIRLVVQESGLVEKIKDCGFEAVVGSSGTIKAVEKAALYGYANVSNMLQVGNMVSFGDSKRYWKLSRGELKGVVESLCGGGEAEKIRREKFFKMRSEFIVAGAVLLEEIFEVIGIEEMEISGYSLAEGIIAETLAKVNDYDLNANAKWSSIVRFAMRFNSNKRMRAAAQCASIAKEFFECLRKCDELAGNQVAASLDDKDLEYLEASCLLHNIGLSIEKKGYHKHSYSIIMNGGHLQGYSAEEVKLIALLARHHRKKLPNFGHVSFKEFPTEVKKKFRFLCAIIRISVALQQHRRIDFQQIEFSHSYEGFKLACGGVKVQNSPPCILEPLAEDIGDDLRQELEHFKMVFHEELLLLVPSNSFVPDDVVQLKQSTSWRIGEFQCVTAKVAGIVRVVDVSLSQGGSINCIRHAPQMHDGETQLSKPVTKTSKVTS</sequence>
<dbReference type="SUPFAM" id="SSF109604">
    <property type="entry name" value="HD-domain/PDEase-like"/>
    <property type="match status" value="1"/>
</dbReference>
<gene>
    <name evidence="3" type="ORF">Prudu_018171</name>
</gene>
<dbReference type="SUPFAM" id="SSF53067">
    <property type="entry name" value="Actin-like ATPase domain"/>
    <property type="match status" value="2"/>
</dbReference>
<feature type="domain" description="Ppx/GppA phosphatase C-terminal" evidence="2">
    <location>
        <begin position="427"/>
        <end position="574"/>
    </location>
</feature>
<accession>A0A4Y1RQF3</accession>
<dbReference type="InterPro" id="IPR048950">
    <property type="entry name" value="Ppx_GppA_C"/>
</dbReference>
<name>A0A4Y1RQF3_PRUDU</name>
<dbReference type="EMBL" id="AP019302">
    <property type="protein sequence ID" value="BBH06500.1"/>
    <property type="molecule type" value="Genomic_DNA"/>
</dbReference>
<dbReference type="InterPro" id="IPR043129">
    <property type="entry name" value="ATPase_NBD"/>
</dbReference>
<dbReference type="Pfam" id="PF02541">
    <property type="entry name" value="Ppx-GppA"/>
    <property type="match status" value="1"/>
</dbReference>
<dbReference type="Gene3D" id="3.30.420.150">
    <property type="entry name" value="Exopolyphosphatase. Domain 2"/>
    <property type="match status" value="1"/>
</dbReference>
<evidence type="ECO:0000259" key="1">
    <source>
        <dbReference type="Pfam" id="PF02541"/>
    </source>
</evidence>
<organism evidence="3">
    <name type="scientific">Prunus dulcis</name>
    <name type="common">Almond</name>
    <name type="synonym">Amygdalus dulcis</name>
    <dbReference type="NCBI Taxonomy" id="3755"/>
    <lineage>
        <taxon>Eukaryota</taxon>
        <taxon>Viridiplantae</taxon>
        <taxon>Streptophyta</taxon>
        <taxon>Embryophyta</taxon>
        <taxon>Tracheophyta</taxon>
        <taxon>Spermatophyta</taxon>
        <taxon>Magnoliopsida</taxon>
        <taxon>eudicotyledons</taxon>
        <taxon>Gunneridae</taxon>
        <taxon>Pentapetalae</taxon>
        <taxon>rosids</taxon>
        <taxon>fabids</taxon>
        <taxon>Rosales</taxon>
        <taxon>Rosaceae</taxon>
        <taxon>Amygdaloideae</taxon>
        <taxon>Amygdaleae</taxon>
        <taxon>Prunus</taxon>
    </lineage>
</organism>
<dbReference type="Pfam" id="PF21447">
    <property type="entry name" value="Ppx-GppA_III"/>
    <property type="match status" value="1"/>
</dbReference>
<dbReference type="PANTHER" id="PTHR30005:SF0">
    <property type="entry name" value="RETROGRADE REGULATION PROTEIN 2"/>
    <property type="match status" value="1"/>
</dbReference>
<dbReference type="InterPro" id="IPR003695">
    <property type="entry name" value="Ppx_GppA_N"/>
</dbReference>
<evidence type="ECO:0000313" key="3">
    <source>
        <dbReference type="EMBL" id="BBH06500.1"/>
    </source>
</evidence>
<protein>
    <submittedName>
        <fullName evidence="3">Uncharacterized protein</fullName>
    </submittedName>
</protein>
<dbReference type="InterPro" id="IPR050273">
    <property type="entry name" value="GppA/Ppx_hydrolase"/>
</dbReference>
<evidence type="ECO:0000259" key="2">
    <source>
        <dbReference type="Pfam" id="PF21447"/>
    </source>
</evidence>
<dbReference type="GO" id="GO:0016462">
    <property type="term" value="F:pyrophosphatase activity"/>
    <property type="evidence" value="ECO:0007669"/>
    <property type="project" value="TreeGrafter"/>
</dbReference>
<dbReference type="PANTHER" id="PTHR30005">
    <property type="entry name" value="EXOPOLYPHOSPHATASE"/>
    <property type="match status" value="1"/>
</dbReference>
<proteinExistence type="predicted"/>
<dbReference type="Gene3D" id="1.10.3210.10">
    <property type="entry name" value="Hypothetical protein af1432"/>
    <property type="match status" value="1"/>
</dbReference>
<dbReference type="CDD" id="cd24006">
    <property type="entry name" value="ASKHA_NBD_PPX_GppA"/>
    <property type="match status" value="1"/>
</dbReference>
<feature type="domain" description="Ppx/GppA phosphatase N-terminal" evidence="1">
    <location>
        <begin position="147"/>
        <end position="409"/>
    </location>
</feature>
<dbReference type="Gene3D" id="3.30.420.40">
    <property type="match status" value="1"/>
</dbReference>